<keyword evidence="2" id="KW-1185">Reference proteome</keyword>
<dbReference type="Proteomes" id="UP000020681">
    <property type="component" value="Unassembled WGS sequence"/>
</dbReference>
<gene>
    <name evidence="1" type="ORF">I551_0396</name>
</gene>
<comment type="caution">
    <text evidence="1">The sequence shown here is derived from an EMBL/GenBank/DDBJ whole genome shotgun (WGS) entry which is preliminary data.</text>
</comment>
<sequence>MIDQRLATRGVPDQPLERANELKAVLADGIKRLKPREGGDFGTTEQWRYYNSLYPYVVGVRAYAQNATAAGLDPIARQAWQWLVTEVPQRSLHNWQNAAARLIAADLRGRITVASD</sequence>
<protein>
    <submittedName>
        <fullName evidence="1">Uncharacterized protein</fullName>
    </submittedName>
</protein>
<organism evidence="1 2">
    <name type="scientific">Mycobacterium ulcerans str. Harvey</name>
    <dbReference type="NCBI Taxonomy" id="1299332"/>
    <lineage>
        <taxon>Bacteria</taxon>
        <taxon>Bacillati</taxon>
        <taxon>Actinomycetota</taxon>
        <taxon>Actinomycetes</taxon>
        <taxon>Mycobacteriales</taxon>
        <taxon>Mycobacteriaceae</taxon>
        <taxon>Mycobacterium</taxon>
        <taxon>Mycobacterium ulcerans group</taxon>
    </lineage>
</organism>
<dbReference type="EMBL" id="JAOL01000066">
    <property type="protein sequence ID" value="EUA93152.1"/>
    <property type="molecule type" value="Genomic_DNA"/>
</dbReference>
<evidence type="ECO:0000313" key="2">
    <source>
        <dbReference type="Proteomes" id="UP000020681"/>
    </source>
</evidence>
<reference evidence="1 2" key="1">
    <citation type="submission" date="2014-01" db="EMBL/GenBank/DDBJ databases">
        <authorList>
            <person name="Dobos K."/>
            <person name="Lenaerts A."/>
            <person name="Ordway D."/>
            <person name="DeGroote M.A."/>
            <person name="Parker T."/>
            <person name="Sizemore C."/>
            <person name="Tallon L.J."/>
            <person name="Sadzewicz L.K."/>
            <person name="Sengamalay N."/>
            <person name="Fraser C.M."/>
            <person name="Hine E."/>
            <person name="Shefchek K.A."/>
            <person name="Das S.P."/>
            <person name="Tettelin H."/>
        </authorList>
    </citation>
    <scope>NUCLEOTIDE SEQUENCE [LARGE SCALE GENOMIC DNA]</scope>
    <source>
        <strain evidence="1 2">Harvey</strain>
    </source>
</reference>
<name>A0ABP3APX0_MYCUL</name>
<accession>A0ABP3APX0</accession>
<evidence type="ECO:0000313" key="1">
    <source>
        <dbReference type="EMBL" id="EUA93152.1"/>
    </source>
</evidence>
<proteinExistence type="predicted"/>